<evidence type="ECO:0000313" key="2">
    <source>
        <dbReference type="EMBL" id="KAK7912452.1"/>
    </source>
</evidence>
<protein>
    <submittedName>
        <fullName evidence="2">Uncharacterized protein</fullName>
    </submittedName>
</protein>
<gene>
    <name evidence="2" type="ORF">WMY93_012663</name>
</gene>
<dbReference type="EMBL" id="JBBPFD010000009">
    <property type="protein sequence ID" value="KAK7912452.1"/>
    <property type="molecule type" value="Genomic_DNA"/>
</dbReference>
<reference evidence="3" key="1">
    <citation type="submission" date="2024-04" db="EMBL/GenBank/DDBJ databases">
        <title>Salinicola lusitanus LLJ914,a marine bacterium isolated from the Okinawa Trough.</title>
        <authorList>
            <person name="Li J."/>
        </authorList>
    </citation>
    <scope>NUCLEOTIDE SEQUENCE [LARGE SCALE GENOMIC DNA]</scope>
</reference>
<dbReference type="Proteomes" id="UP001460270">
    <property type="component" value="Unassembled WGS sequence"/>
</dbReference>
<sequence>MRKETRREKSRRKETRRPEPRRLTQWTLAYLHQNALTSDSADLSRPTVQESFKCTCFHLRRFNCAVPSAPFHLRRSICASICAVSSAPFHLRRSNCAVPSAPFHLRRSICTVSTKQNL</sequence>
<proteinExistence type="predicted"/>
<organism evidence="2 3">
    <name type="scientific">Mugilogobius chulae</name>
    <name type="common">yellowstripe goby</name>
    <dbReference type="NCBI Taxonomy" id="88201"/>
    <lineage>
        <taxon>Eukaryota</taxon>
        <taxon>Metazoa</taxon>
        <taxon>Chordata</taxon>
        <taxon>Craniata</taxon>
        <taxon>Vertebrata</taxon>
        <taxon>Euteleostomi</taxon>
        <taxon>Actinopterygii</taxon>
        <taxon>Neopterygii</taxon>
        <taxon>Teleostei</taxon>
        <taxon>Neoteleostei</taxon>
        <taxon>Acanthomorphata</taxon>
        <taxon>Gobiaria</taxon>
        <taxon>Gobiiformes</taxon>
        <taxon>Gobioidei</taxon>
        <taxon>Gobiidae</taxon>
        <taxon>Gobionellinae</taxon>
        <taxon>Mugilogobius</taxon>
    </lineage>
</organism>
<evidence type="ECO:0000256" key="1">
    <source>
        <dbReference type="SAM" id="MobiDB-lite"/>
    </source>
</evidence>
<keyword evidence="3" id="KW-1185">Reference proteome</keyword>
<name>A0AAW0P6V7_9GOBI</name>
<comment type="caution">
    <text evidence="2">The sequence shown here is derived from an EMBL/GenBank/DDBJ whole genome shotgun (WGS) entry which is preliminary data.</text>
</comment>
<evidence type="ECO:0000313" key="3">
    <source>
        <dbReference type="Proteomes" id="UP001460270"/>
    </source>
</evidence>
<feature type="region of interest" description="Disordered" evidence="1">
    <location>
        <begin position="1"/>
        <end position="21"/>
    </location>
</feature>
<dbReference type="AlphaFoldDB" id="A0AAW0P6V7"/>
<accession>A0AAW0P6V7</accession>